<dbReference type="GO" id="GO:1990528">
    <property type="term" value="C:Rvs161p-Rvs167p complex"/>
    <property type="evidence" value="ECO:0007669"/>
    <property type="project" value="TreeGrafter"/>
</dbReference>
<dbReference type="Gene3D" id="2.30.30.40">
    <property type="entry name" value="SH3 Domains"/>
    <property type="match status" value="1"/>
</dbReference>
<dbReference type="PRINTS" id="PR00452">
    <property type="entry name" value="SH3DOMAIN"/>
</dbReference>
<dbReference type="GO" id="GO:0006897">
    <property type="term" value="P:endocytosis"/>
    <property type="evidence" value="ECO:0007669"/>
    <property type="project" value="InterPro"/>
</dbReference>
<dbReference type="SUPFAM" id="SSF103657">
    <property type="entry name" value="BAR/IMD domain-like"/>
    <property type="match status" value="1"/>
</dbReference>
<dbReference type="Pfam" id="PF03114">
    <property type="entry name" value="BAR"/>
    <property type="match status" value="1"/>
</dbReference>
<dbReference type="EMBL" id="MCFG01000141">
    <property type="protein sequence ID" value="ORX80581.1"/>
    <property type="molecule type" value="Genomic_DNA"/>
</dbReference>
<dbReference type="OrthoDB" id="443981at2759"/>
<protein>
    <recommendedName>
        <fullName evidence="3">SH3 domain-containing protein</fullName>
    </recommendedName>
</protein>
<sequence>MSKYFNRIKQQATEFVTRSGSQTSLPIEVQQNQNKVNSFVKQKNELVERMKQMTYENQTLSINIKGGQPLYHVSNTWQIIIESLKNNDDYSSSVQSIDYIDRCNNTLRTLGEYQKALAEDVKQGYITPNTTFLKGIAKDYKTYSDRLNNCRLDMDSEKSKLAKCSDPYKREKFTDNINSLQKKFDEYSYVTRRLTEPLTDTYEISEKEKSDISCFCRFLRIYHQRCLDALNALDREVNFESVPIFQVSNYPKPDDLFLEYRSQLSASRQARVTSLSSVKSGSNTPPQLPARPAPQVPQCRALYDFDAQQPTDLAFRRGDIITLVKSEGNWWKGTLDGRTGDFPSNYVQMI</sequence>
<dbReference type="SUPFAM" id="SSF50044">
    <property type="entry name" value="SH3-domain"/>
    <property type="match status" value="1"/>
</dbReference>
<accession>A0A1Y1X446</accession>
<dbReference type="PANTHER" id="PTHR47174:SF1">
    <property type="entry name" value="REDUCED VIABILITY UPON STARVATION PROTEIN 167"/>
    <property type="match status" value="1"/>
</dbReference>
<dbReference type="GO" id="GO:0043332">
    <property type="term" value="C:mating projection tip"/>
    <property type="evidence" value="ECO:0007669"/>
    <property type="project" value="TreeGrafter"/>
</dbReference>
<gene>
    <name evidence="4" type="ORF">BCR32DRAFT_293765</name>
</gene>
<keyword evidence="5" id="KW-1185">Reference proteome</keyword>
<dbReference type="AlphaFoldDB" id="A0A1Y1X446"/>
<organism evidence="4 5">
    <name type="scientific">Anaeromyces robustus</name>
    <dbReference type="NCBI Taxonomy" id="1754192"/>
    <lineage>
        <taxon>Eukaryota</taxon>
        <taxon>Fungi</taxon>
        <taxon>Fungi incertae sedis</taxon>
        <taxon>Chytridiomycota</taxon>
        <taxon>Chytridiomycota incertae sedis</taxon>
        <taxon>Neocallimastigomycetes</taxon>
        <taxon>Neocallimastigales</taxon>
        <taxon>Neocallimastigaceae</taxon>
        <taxon>Anaeromyces</taxon>
    </lineage>
</organism>
<reference evidence="4 5" key="1">
    <citation type="submission" date="2016-08" db="EMBL/GenBank/DDBJ databases">
        <title>A Parts List for Fungal Cellulosomes Revealed by Comparative Genomics.</title>
        <authorList>
            <consortium name="DOE Joint Genome Institute"/>
            <person name="Haitjema C.H."/>
            <person name="Gilmore S.P."/>
            <person name="Henske J.K."/>
            <person name="Solomon K.V."/>
            <person name="De Groot R."/>
            <person name="Kuo A."/>
            <person name="Mondo S.J."/>
            <person name="Salamov A.A."/>
            <person name="Labutti K."/>
            <person name="Zhao Z."/>
            <person name="Chiniquy J."/>
            <person name="Barry K."/>
            <person name="Brewer H.M."/>
            <person name="Purvine S.O."/>
            <person name="Wright A.T."/>
            <person name="Boxma B."/>
            <person name="Van Alen T."/>
            <person name="Hackstein J.H."/>
            <person name="Baker S.E."/>
            <person name="Grigoriev I.V."/>
            <person name="O'Malley M.A."/>
        </authorList>
    </citation>
    <scope>NUCLEOTIDE SEQUENCE [LARGE SCALE GENOMIC DNA]</scope>
    <source>
        <strain evidence="4 5">S4</strain>
    </source>
</reference>
<dbReference type="Pfam" id="PF00018">
    <property type="entry name" value="SH3_1"/>
    <property type="match status" value="1"/>
</dbReference>
<reference evidence="4 5" key="2">
    <citation type="submission" date="2016-08" db="EMBL/GenBank/DDBJ databases">
        <title>Pervasive Adenine N6-methylation of Active Genes in Fungi.</title>
        <authorList>
            <consortium name="DOE Joint Genome Institute"/>
            <person name="Mondo S.J."/>
            <person name="Dannebaum R.O."/>
            <person name="Kuo R.C."/>
            <person name="Labutti K."/>
            <person name="Haridas S."/>
            <person name="Kuo A."/>
            <person name="Salamov A."/>
            <person name="Ahrendt S.R."/>
            <person name="Lipzen A."/>
            <person name="Sullivan W."/>
            <person name="Andreopoulos W.B."/>
            <person name="Clum A."/>
            <person name="Lindquist E."/>
            <person name="Daum C."/>
            <person name="Ramamoorthy G.K."/>
            <person name="Gryganskyi A."/>
            <person name="Culley D."/>
            <person name="Magnuson J.K."/>
            <person name="James T.Y."/>
            <person name="O'Malley M.A."/>
            <person name="Stajich J.E."/>
            <person name="Spatafora J.W."/>
            <person name="Visel A."/>
            <person name="Grigoriev I.V."/>
        </authorList>
    </citation>
    <scope>NUCLEOTIDE SEQUENCE [LARGE SCALE GENOMIC DNA]</scope>
    <source>
        <strain evidence="4 5">S4</strain>
    </source>
</reference>
<keyword evidence="1 2" id="KW-0728">SH3 domain</keyword>
<dbReference type="PANTHER" id="PTHR47174">
    <property type="entry name" value="BRIDGING INTEGRATOR 3"/>
    <property type="match status" value="1"/>
</dbReference>
<dbReference type="Proteomes" id="UP000193944">
    <property type="component" value="Unassembled WGS sequence"/>
</dbReference>
<dbReference type="GO" id="GO:0031097">
    <property type="term" value="C:medial cortex"/>
    <property type="evidence" value="ECO:0007669"/>
    <property type="project" value="TreeGrafter"/>
</dbReference>
<dbReference type="GO" id="GO:0030479">
    <property type="term" value="C:actin cortical patch"/>
    <property type="evidence" value="ECO:0007669"/>
    <property type="project" value="TreeGrafter"/>
</dbReference>
<dbReference type="PROSITE" id="PS50002">
    <property type="entry name" value="SH3"/>
    <property type="match status" value="1"/>
</dbReference>
<feature type="domain" description="SH3" evidence="3">
    <location>
        <begin position="294"/>
        <end position="350"/>
    </location>
</feature>
<dbReference type="InterPro" id="IPR004148">
    <property type="entry name" value="BAR_dom"/>
</dbReference>
<comment type="caution">
    <text evidence="4">The sequence shown here is derived from an EMBL/GenBank/DDBJ whole genome shotgun (WGS) entry which is preliminary data.</text>
</comment>
<evidence type="ECO:0000313" key="4">
    <source>
        <dbReference type="EMBL" id="ORX80581.1"/>
    </source>
</evidence>
<evidence type="ECO:0000259" key="3">
    <source>
        <dbReference type="PROSITE" id="PS50002"/>
    </source>
</evidence>
<dbReference type="GO" id="GO:0051666">
    <property type="term" value="P:actin cortical patch localization"/>
    <property type="evidence" value="ECO:0007669"/>
    <property type="project" value="InterPro"/>
</dbReference>
<evidence type="ECO:0000256" key="1">
    <source>
        <dbReference type="ARBA" id="ARBA00022443"/>
    </source>
</evidence>
<name>A0A1Y1X446_9FUNG</name>
<dbReference type="GO" id="GO:0097320">
    <property type="term" value="P:plasma membrane tubulation"/>
    <property type="evidence" value="ECO:0007669"/>
    <property type="project" value="TreeGrafter"/>
</dbReference>
<dbReference type="GO" id="GO:0008289">
    <property type="term" value="F:lipid binding"/>
    <property type="evidence" value="ECO:0007669"/>
    <property type="project" value="TreeGrafter"/>
</dbReference>
<dbReference type="STRING" id="1754192.A0A1Y1X446"/>
<dbReference type="FunFam" id="2.30.30.40:FF:000072">
    <property type="entry name" value="Unconventional Myosin IB"/>
    <property type="match status" value="1"/>
</dbReference>
<dbReference type="InterPro" id="IPR001452">
    <property type="entry name" value="SH3_domain"/>
</dbReference>
<evidence type="ECO:0000256" key="2">
    <source>
        <dbReference type="PROSITE-ProRule" id="PRU00192"/>
    </source>
</evidence>
<dbReference type="SMART" id="SM00326">
    <property type="entry name" value="SH3"/>
    <property type="match status" value="1"/>
</dbReference>
<dbReference type="InterPro" id="IPR036028">
    <property type="entry name" value="SH3-like_dom_sf"/>
</dbReference>
<dbReference type="InterPro" id="IPR046982">
    <property type="entry name" value="BIN3/RVS161-like"/>
</dbReference>
<dbReference type="Gene3D" id="1.20.1270.60">
    <property type="entry name" value="Arfaptin homology (AH) domain/BAR domain"/>
    <property type="match status" value="1"/>
</dbReference>
<dbReference type="InterPro" id="IPR027267">
    <property type="entry name" value="AH/BAR_dom_sf"/>
</dbReference>
<proteinExistence type="predicted"/>
<evidence type="ECO:0000313" key="5">
    <source>
        <dbReference type="Proteomes" id="UP000193944"/>
    </source>
</evidence>